<name>A0ABY5AKG4_9ACTO</name>
<sequence>MYILNSNNDLVGGISAPWAIDTKGMEVPTYYTIEGNAVIQHVEHRGADVTYPVVADPWLGFDLISTARWEHRGEGWTLKVSPTGWARANAPGYLVGVAG</sequence>
<organism evidence="1 2">
    <name type="scientific">Arcanobacterium pinnipediorum</name>
    <dbReference type="NCBI Taxonomy" id="1503041"/>
    <lineage>
        <taxon>Bacteria</taxon>
        <taxon>Bacillati</taxon>
        <taxon>Actinomycetota</taxon>
        <taxon>Actinomycetes</taxon>
        <taxon>Actinomycetales</taxon>
        <taxon>Actinomycetaceae</taxon>
        <taxon>Arcanobacterium</taxon>
    </lineage>
</organism>
<accession>A0ABY5AKG4</accession>
<dbReference type="EMBL" id="CP099547">
    <property type="protein sequence ID" value="USR79688.1"/>
    <property type="molecule type" value="Genomic_DNA"/>
</dbReference>
<protein>
    <submittedName>
        <fullName evidence="1">Uncharacterized protein</fullName>
    </submittedName>
</protein>
<reference evidence="1" key="1">
    <citation type="submission" date="2022-06" db="EMBL/GenBank/DDBJ databases">
        <title>Complete Genome Sequence of Arcanobacterium pinnipediorum strain DSM 28752 isolated from a harbour seal.</title>
        <authorList>
            <person name="Borowiak M."/>
            <person name="Kreitlow A."/>
            <person name="Alssahen M."/>
            <person name="Malorny B."/>
            <person name="Laemmler C."/>
            <person name="Prenger-Berninghoff E."/>
            <person name="Siebert U."/>
            <person name="Ploetz M."/>
            <person name="Abdulmawjood A."/>
        </authorList>
    </citation>
    <scope>NUCLEOTIDE SEQUENCE</scope>
    <source>
        <strain evidence="1">DSM 28752</strain>
    </source>
</reference>
<dbReference type="RefSeq" id="WP_252673553.1">
    <property type="nucleotide sequence ID" value="NZ_CP099547.1"/>
</dbReference>
<evidence type="ECO:0000313" key="1">
    <source>
        <dbReference type="EMBL" id="USR79688.1"/>
    </source>
</evidence>
<dbReference type="Proteomes" id="UP001056109">
    <property type="component" value="Chromosome"/>
</dbReference>
<proteinExistence type="predicted"/>
<keyword evidence="2" id="KW-1185">Reference proteome</keyword>
<evidence type="ECO:0000313" key="2">
    <source>
        <dbReference type="Proteomes" id="UP001056109"/>
    </source>
</evidence>
<gene>
    <name evidence="1" type="ORF">NG665_01460</name>
</gene>